<dbReference type="GO" id="GO:0005737">
    <property type="term" value="C:cytoplasm"/>
    <property type="evidence" value="ECO:0007669"/>
    <property type="project" value="UniProtKB-ARBA"/>
</dbReference>
<dbReference type="InterPro" id="IPR001787">
    <property type="entry name" value="Ribosomal_bL21"/>
</dbReference>
<keyword evidence="4" id="KW-0699">rRNA-binding</keyword>
<dbReference type="Proteomes" id="UP000177803">
    <property type="component" value="Unassembled WGS sequence"/>
</dbReference>
<dbReference type="GO" id="GO:1990904">
    <property type="term" value="C:ribonucleoprotein complex"/>
    <property type="evidence" value="ECO:0007669"/>
    <property type="project" value="UniProtKB-KW"/>
</dbReference>
<protein>
    <recommendedName>
        <fullName evidence="3 4">50S ribosomal protein L21</fullName>
    </recommendedName>
</protein>
<dbReference type="GO" id="GO:0006412">
    <property type="term" value="P:translation"/>
    <property type="evidence" value="ECO:0007669"/>
    <property type="project" value="InterPro"/>
</dbReference>
<dbReference type="GO" id="GO:0003735">
    <property type="term" value="F:structural constituent of ribosome"/>
    <property type="evidence" value="ECO:0007669"/>
    <property type="project" value="InterPro"/>
</dbReference>
<dbReference type="EMBL" id="MFQR01000065">
    <property type="protein sequence ID" value="OGH83760.1"/>
    <property type="molecule type" value="Genomic_DNA"/>
</dbReference>
<sequence length="49" mass="5304">MYAVIATGGKQYLVKAGDTIKVEKLVAKEGEKFVFDKVLLTAKDDGTDV</sequence>
<evidence type="ECO:0000313" key="5">
    <source>
        <dbReference type="EMBL" id="OGH83760.1"/>
    </source>
</evidence>
<accession>A0A1F6NJ50</accession>
<evidence type="ECO:0000256" key="3">
    <source>
        <dbReference type="ARBA" id="ARBA00035483"/>
    </source>
</evidence>
<reference evidence="5 6" key="1">
    <citation type="journal article" date="2016" name="Nat. Commun.">
        <title>Thousands of microbial genomes shed light on interconnected biogeochemical processes in an aquifer system.</title>
        <authorList>
            <person name="Anantharaman K."/>
            <person name="Brown C.T."/>
            <person name="Hug L.A."/>
            <person name="Sharon I."/>
            <person name="Castelle C.J."/>
            <person name="Probst A.J."/>
            <person name="Thomas B.C."/>
            <person name="Singh A."/>
            <person name="Wilkins M.J."/>
            <person name="Karaoz U."/>
            <person name="Brodie E.L."/>
            <person name="Williams K.H."/>
            <person name="Hubbard S.S."/>
            <person name="Banfield J.F."/>
        </authorList>
    </citation>
    <scope>NUCLEOTIDE SEQUENCE [LARGE SCALE GENOMIC DNA]</scope>
</reference>
<dbReference type="InterPro" id="IPR028909">
    <property type="entry name" value="bL21-like"/>
</dbReference>
<dbReference type="GO" id="GO:0005840">
    <property type="term" value="C:ribosome"/>
    <property type="evidence" value="ECO:0007669"/>
    <property type="project" value="UniProtKB-KW"/>
</dbReference>
<proteinExistence type="inferred from homology"/>
<name>A0A1F6NJ50_9BACT</name>
<evidence type="ECO:0000256" key="2">
    <source>
        <dbReference type="ARBA" id="ARBA00023274"/>
    </source>
</evidence>
<comment type="caution">
    <text evidence="5">The sequence shown here is derived from an EMBL/GenBank/DDBJ whole genome shotgun (WGS) entry which is preliminary data.</text>
</comment>
<evidence type="ECO:0000256" key="4">
    <source>
        <dbReference type="RuleBase" id="RU000562"/>
    </source>
</evidence>
<evidence type="ECO:0000313" key="6">
    <source>
        <dbReference type="Proteomes" id="UP000177803"/>
    </source>
</evidence>
<comment type="similarity">
    <text evidence="4">Belongs to the bacterial ribosomal protein bL21 family.</text>
</comment>
<organism evidence="5 6">
    <name type="scientific">Candidatus Magasanikbacteria bacterium RIFOXYA2_FULL_44_8</name>
    <dbReference type="NCBI Taxonomy" id="1798696"/>
    <lineage>
        <taxon>Bacteria</taxon>
        <taxon>Candidatus Magasanikiibacteriota</taxon>
    </lineage>
</organism>
<keyword evidence="2 4" id="KW-0687">Ribonucleoprotein</keyword>
<dbReference type="SUPFAM" id="SSF141091">
    <property type="entry name" value="L21p-like"/>
    <property type="match status" value="1"/>
</dbReference>
<comment type="function">
    <text evidence="4">This protein binds to 23S rRNA in the presence of protein L20.</text>
</comment>
<keyword evidence="4" id="KW-0694">RNA-binding</keyword>
<gene>
    <name evidence="5" type="ORF">A2261_03640</name>
</gene>
<feature type="non-terminal residue" evidence="5">
    <location>
        <position position="49"/>
    </location>
</feature>
<dbReference type="NCBIfam" id="TIGR00061">
    <property type="entry name" value="L21"/>
    <property type="match status" value="1"/>
</dbReference>
<keyword evidence="1 4" id="KW-0689">Ribosomal protein</keyword>
<dbReference type="InterPro" id="IPR036164">
    <property type="entry name" value="bL21-like_sf"/>
</dbReference>
<dbReference type="GO" id="GO:0019843">
    <property type="term" value="F:rRNA binding"/>
    <property type="evidence" value="ECO:0007669"/>
    <property type="project" value="UniProtKB-KW"/>
</dbReference>
<dbReference type="AlphaFoldDB" id="A0A1F6NJ50"/>
<dbReference type="Pfam" id="PF00829">
    <property type="entry name" value="Ribosomal_L21p"/>
    <property type="match status" value="1"/>
</dbReference>
<evidence type="ECO:0000256" key="1">
    <source>
        <dbReference type="ARBA" id="ARBA00022980"/>
    </source>
</evidence>